<dbReference type="GO" id="GO:0006508">
    <property type="term" value="P:proteolysis"/>
    <property type="evidence" value="ECO:0007669"/>
    <property type="project" value="UniProtKB-KW"/>
</dbReference>
<dbReference type="FunFam" id="2.60.40.1910:FF:000008">
    <property type="entry name" value="Aminopeptidase"/>
    <property type="match status" value="1"/>
</dbReference>
<keyword evidence="17" id="KW-0449">Lipoprotein</keyword>
<dbReference type="CDD" id="cd09601">
    <property type="entry name" value="M1_APN-Q_like"/>
    <property type="match status" value="1"/>
</dbReference>
<dbReference type="EMBL" id="CADCXV010000826">
    <property type="protein sequence ID" value="CAB0036672.1"/>
    <property type="molecule type" value="Genomic_DNA"/>
</dbReference>
<feature type="domain" description="Peptidase M1 membrane alanine aminopeptidase" evidence="23">
    <location>
        <begin position="255"/>
        <end position="479"/>
    </location>
</feature>
<dbReference type="GO" id="GO:0098552">
    <property type="term" value="C:side of membrane"/>
    <property type="evidence" value="ECO:0007669"/>
    <property type="project" value="UniProtKB-KW"/>
</dbReference>
<feature type="binding site" evidence="19">
    <location>
        <position position="350"/>
    </location>
    <ligand>
        <name>Zn(2+)</name>
        <dbReference type="ChEBI" id="CHEBI:29105"/>
        <note>catalytic</note>
    </ligand>
</feature>
<accession>A0A6H5IEW0</accession>
<feature type="domain" description="ERAP1-like C-terminal" evidence="24">
    <location>
        <begin position="558"/>
        <end position="792"/>
    </location>
</feature>
<evidence type="ECO:0000256" key="10">
    <source>
        <dbReference type="ARBA" id="ARBA00022801"/>
    </source>
</evidence>
<dbReference type="GO" id="GO:0042277">
    <property type="term" value="F:peptide binding"/>
    <property type="evidence" value="ECO:0007669"/>
    <property type="project" value="TreeGrafter"/>
</dbReference>
<evidence type="ECO:0000256" key="2">
    <source>
        <dbReference type="ARBA" id="ARBA00004609"/>
    </source>
</evidence>
<keyword evidence="11 19" id="KW-0862">Zinc</keyword>
<protein>
    <recommendedName>
        <fullName evidence="21">Aminopeptidase</fullName>
        <ecNumber evidence="21">3.4.11.-</ecNumber>
    </recommendedName>
</protein>
<evidence type="ECO:0000256" key="7">
    <source>
        <dbReference type="ARBA" id="ARBA00022692"/>
    </source>
</evidence>
<keyword evidence="10 21" id="KW-0378">Hydrolase</keyword>
<evidence type="ECO:0000256" key="18">
    <source>
        <dbReference type="PIRSR" id="PIRSR634016-1"/>
    </source>
</evidence>
<keyword evidence="13" id="KW-1133">Transmembrane helix</keyword>
<evidence type="ECO:0000256" key="8">
    <source>
        <dbReference type="ARBA" id="ARBA00022723"/>
    </source>
</evidence>
<dbReference type="GO" id="GO:0008270">
    <property type="term" value="F:zinc ion binding"/>
    <property type="evidence" value="ECO:0007669"/>
    <property type="project" value="UniProtKB-UniRule"/>
</dbReference>
<name>A0A6H5IEW0_9HYME</name>
<dbReference type="PANTHER" id="PTHR11533">
    <property type="entry name" value="PROTEASE M1 ZINC METALLOPROTEASE"/>
    <property type="match status" value="1"/>
</dbReference>
<evidence type="ECO:0000256" key="20">
    <source>
        <dbReference type="PIRSR" id="PIRSR634016-4"/>
    </source>
</evidence>
<keyword evidence="15" id="KW-0472">Membrane</keyword>
<feature type="domain" description="Aminopeptidase N-like N-terminal" evidence="25">
    <location>
        <begin position="51"/>
        <end position="225"/>
    </location>
</feature>
<dbReference type="EC" id="3.4.11.-" evidence="21"/>
<evidence type="ECO:0000259" key="25">
    <source>
        <dbReference type="Pfam" id="PF17900"/>
    </source>
</evidence>
<dbReference type="Gene3D" id="2.60.40.1910">
    <property type="match status" value="1"/>
</dbReference>
<evidence type="ECO:0000256" key="21">
    <source>
        <dbReference type="RuleBase" id="RU364040"/>
    </source>
</evidence>
<feature type="chain" id="PRO_5026279233" description="Aminopeptidase" evidence="22">
    <location>
        <begin position="25"/>
        <end position="834"/>
    </location>
</feature>
<dbReference type="GO" id="GO:0070006">
    <property type="term" value="F:metalloaminopeptidase activity"/>
    <property type="evidence" value="ECO:0007669"/>
    <property type="project" value="TreeGrafter"/>
</dbReference>
<dbReference type="Pfam" id="PF11838">
    <property type="entry name" value="ERAP1_C"/>
    <property type="match status" value="1"/>
</dbReference>
<dbReference type="Gene3D" id="1.25.50.20">
    <property type="match status" value="1"/>
</dbReference>
<dbReference type="GO" id="GO:0005886">
    <property type="term" value="C:plasma membrane"/>
    <property type="evidence" value="ECO:0007669"/>
    <property type="project" value="UniProtKB-SubCell"/>
</dbReference>
<dbReference type="SUPFAM" id="SSF55486">
    <property type="entry name" value="Metalloproteases ('zincins'), catalytic domain"/>
    <property type="match status" value="1"/>
</dbReference>
<evidence type="ECO:0000313" key="27">
    <source>
        <dbReference type="Proteomes" id="UP000479190"/>
    </source>
</evidence>
<keyword evidence="6 21" id="KW-0645">Protease</keyword>
<dbReference type="Gene3D" id="1.10.390.10">
    <property type="entry name" value="Neutral Protease Domain 2"/>
    <property type="match status" value="1"/>
</dbReference>
<keyword evidence="27" id="KW-1185">Reference proteome</keyword>
<gene>
    <name evidence="26" type="ORF">TBRA_LOCUS8531</name>
</gene>
<evidence type="ECO:0000256" key="17">
    <source>
        <dbReference type="ARBA" id="ARBA00023288"/>
    </source>
</evidence>
<keyword evidence="8 19" id="KW-0479">Metal-binding</keyword>
<dbReference type="InterPro" id="IPR024571">
    <property type="entry name" value="ERAP1-like_C_dom"/>
</dbReference>
<evidence type="ECO:0000256" key="5">
    <source>
        <dbReference type="ARBA" id="ARBA00022622"/>
    </source>
</evidence>
<evidence type="ECO:0000256" key="14">
    <source>
        <dbReference type="ARBA" id="ARBA00023049"/>
    </source>
</evidence>
<dbReference type="Gene3D" id="2.60.40.1730">
    <property type="entry name" value="tricorn interacting facor f3 domain"/>
    <property type="match status" value="1"/>
</dbReference>
<evidence type="ECO:0000256" key="1">
    <source>
        <dbReference type="ARBA" id="ARBA00004606"/>
    </source>
</evidence>
<dbReference type="SUPFAM" id="SSF63737">
    <property type="entry name" value="Leukotriene A4 hydrolase N-terminal domain"/>
    <property type="match status" value="1"/>
</dbReference>
<keyword evidence="9 22" id="KW-0732">Signal</keyword>
<dbReference type="InterPro" id="IPR027268">
    <property type="entry name" value="Peptidase_M4/M1_CTD_sf"/>
</dbReference>
<evidence type="ECO:0000256" key="3">
    <source>
        <dbReference type="ARBA" id="ARBA00010136"/>
    </source>
</evidence>
<keyword evidence="14 21" id="KW-0482">Metalloprotease</keyword>
<keyword evidence="16" id="KW-0325">Glycoprotein</keyword>
<feature type="active site" description="Proton acceptor" evidence="18">
    <location>
        <position position="328"/>
    </location>
</feature>
<dbReference type="InterPro" id="IPR001930">
    <property type="entry name" value="Peptidase_M1"/>
</dbReference>
<dbReference type="InterPro" id="IPR050344">
    <property type="entry name" value="Peptidase_M1_aminopeptidases"/>
</dbReference>
<dbReference type="Proteomes" id="UP000479190">
    <property type="component" value="Unassembled WGS sequence"/>
</dbReference>
<feature type="signal peptide" evidence="22">
    <location>
        <begin position="1"/>
        <end position="24"/>
    </location>
</feature>
<dbReference type="GO" id="GO:0043171">
    <property type="term" value="P:peptide catabolic process"/>
    <property type="evidence" value="ECO:0007669"/>
    <property type="project" value="TreeGrafter"/>
</dbReference>
<organism evidence="26 27">
    <name type="scientific">Trichogramma brassicae</name>
    <dbReference type="NCBI Taxonomy" id="86971"/>
    <lineage>
        <taxon>Eukaryota</taxon>
        <taxon>Metazoa</taxon>
        <taxon>Ecdysozoa</taxon>
        <taxon>Arthropoda</taxon>
        <taxon>Hexapoda</taxon>
        <taxon>Insecta</taxon>
        <taxon>Pterygota</taxon>
        <taxon>Neoptera</taxon>
        <taxon>Endopterygota</taxon>
        <taxon>Hymenoptera</taxon>
        <taxon>Apocrita</taxon>
        <taxon>Proctotrupomorpha</taxon>
        <taxon>Chalcidoidea</taxon>
        <taxon>Trichogrammatidae</taxon>
        <taxon>Trichogramma</taxon>
    </lineage>
</organism>
<dbReference type="FunFam" id="1.10.390.10:FF:000016">
    <property type="entry name" value="Glutamyl aminopeptidase"/>
    <property type="match status" value="1"/>
</dbReference>
<comment type="similarity">
    <text evidence="3 21">Belongs to the peptidase M1 family.</text>
</comment>
<dbReference type="PANTHER" id="PTHR11533:SF290">
    <property type="entry name" value="AMINOPEPTIDASE"/>
    <property type="match status" value="1"/>
</dbReference>
<proteinExistence type="inferred from homology"/>
<dbReference type="Pfam" id="PF17900">
    <property type="entry name" value="Peptidase_M1_N"/>
    <property type="match status" value="1"/>
</dbReference>
<dbReference type="InterPro" id="IPR034016">
    <property type="entry name" value="M1_APN-typ"/>
</dbReference>
<keyword evidence="12" id="KW-0735">Signal-anchor</keyword>
<dbReference type="FunFam" id="2.60.40.1730:FF:000012">
    <property type="entry name" value="Aminopeptidase N"/>
    <property type="match status" value="1"/>
</dbReference>
<evidence type="ECO:0000256" key="22">
    <source>
        <dbReference type="SAM" id="SignalP"/>
    </source>
</evidence>
<feature type="binding site" evidence="19">
    <location>
        <position position="327"/>
    </location>
    <ligand>
        <name>Zn(2+)</name>
        <dbReference type="ChEBI" id="CHEBI:29105"/>
        <note>catalytic</note>
    </ligand>
</feature>
<dbReference type="Pfam" id="PF01433">
    <property type="entry name" value="Peptidase_M1"/>
    <property type="match status" value="1"/>
</dbReference>
<dbReference type="OrthoDB" id="10031169at2759"/>
<evidence type="ECO:0000256" key="13">
    <source>
        <dbReference type="ARBA" id="ARBA00022989"/>
    </source>
</evidence>
<evidence type="ECO:0000256" key="4">
    <source>
        <dbReference type="ARBA" id="ARBA00022475"/>
    </source>
</evidence>
<evidence type="ECO:0000259" key="23">
    <source>
        <dbReference type="Pfam" id="PF01433"/>
    </source>
</evidence>
<evidence type="ECO:0000256" key="19">
    <source>
        <dbReference type="PIRSR" id="PIRSR634016-3"/>
    </source>
</evidence>
<feature type="site" description="Transition state stabilizer" evidence="20">
    <location>
        <position position="413"/>
    </location>
</feature>
<evidence type="ECO:0000256" key="6">
    <source>
        <dbReference type="ARBA" id="ARBA00022670"/>
    </source>
</evidence>
<dbReference type="GO" id="GO:0005615">
    <property type="term" value="C:extracellular space"/>
    <property type="evidence" value="ECO:0007669"/>
    <property type="project" value="TreeGrafter"/>
</dbReference>
<feature type="binding site" evidence="19">
    <location>
        <position position="331"/>
    </location>
    <ligand>
        <name>Zn(2+)</name>
        <dbReference type="ChEBI" id="CHEBI:29105"/>
        <note>catalytic</note>
    </ligand>
</feature>
<comment type="subcellular location">
    <subcellularLocation>
        <location evidence="2">Cell membrane</location>
        <topology evidence="2">Lipid-anchor</topology>
        <topology evidence="2">GPI-anchor</topology>
    </subcellularLocation>
    <subcellularLocation>
        <location evidence="1">Membrane</location>
        <topology evidence="1">Single-pass type II membrane protein</topology>
    </subcellularLocation>
</comment>
<keyword evidence="21" id="KW-0031">Aminopeptidase</keyword>
<evidence type="ECO:0000256" key="15">
    <source>
        <dbReference type="ARBA" id="ARBA00023136"/>
    </source>
</evidence>
<comment type="cofactor">
    <cofactor evidence="19 21">
        <name>Zn(2+)</name>
        <dbReference type="ChEBI" id="CHEBI:29105"/>
    </cofactor>
    <text evidence="19 21">Binds 1 zinc ion per subunit.</text>
</comment>
<dbReference type="InterPro" id="IPR042097">
    <property type="entry name" value="Aminopeptidase_N-like_N_sf"/>
</dbReference>
<keyword evidence="7" id="KW-0812">Transmembrane</keyword>
<dbReference type="InterPro" id="IPR014782">
    <property type="entry name" value="Peptidase_M1_dom"/>
</dbReference>
<evidence type="ECO:0000256" key="16">
    <source>
        <dbReference type="ARBA" id="ARBA00023180"/>
    </source>
</evidence>
<evidence type="ECO:0000313" key="26">
    <source>
        <dbReference type="EMBL" id="CAB0036672.1"/>
    </source>
</evidence>
<dbReference type="GO" id="GO:0005737">
    <property type="term" value="C:cytoplasm"/>
    <property type="evidence" value="ECO:0007669"/>
    <property type="project" value="TreeGrafter"/>
</dbReference>
<evidence type="ECO:0000256" key="12">
    <source>
        <dbReference type="ARBA" id="ARBA00022968"/>
    </source>
</evidence>
<dbReference type="PRINTS" id="PR00756">
    <property type="entry name" value="ALADIPTASE"/>
</dbReference>
<sequence length="834" mass="96077">MNVFTSKSTLLILLVLFTHNGAFSIENSEFENDYRLPKSIIPRKYFINYEKIDFMADTFKGSVEIHADVKEKTNKISLHKGKYLNITDVKINSSIKPKEVKINDKAEIYTILLDSELKKSIPLVFTLNFKGKLRDDMIGFYKSSYNESNKERYLAATQFESTHARHAFPCFDEPAFKANFSVTIKPPGDNYICLSNMPQIYTRYSSSKPKKICKFEQSVEMSTYLVAFIVADFEAVKDEKFAVWSRRDAVDQSKYALKIGQASQDYFSKHLNISYSLSKMDMVAVPDFSAGAMENWGLITYRETAVLYDGNHSSNAAMQRVASVIVHEMAHQWFGNLVTPEWWNYLWLSEGFARYYEYMGTHADAENWNLEGQFVVDHLQTSFSTDGTNGTHPVSAKVYTPSEIKGIFDKISYAKAASLIRMLEKLTGPTAFYGALQEYLKNRQYSFGTPTALFIPFQKQIGGGKSLTKFDIIEVMNSWTKQPGFPVVHVSFKNGSMTLTQKRFYTRPPNYNNSKSIWNIPITYTTRTVADFSDFRDVFWLKDKTATLEVRNANINDWIILNLQQAGYYRVNYDEAMWRLIISDLHSESRERIHPINRANLIDDLFNLARAGEIGYDIVLSATDYLVNETDYVPWKAALTNLNYLTKRFVGRGFVEQAYKDYVINLLEPSFKRLGFFDKKYDKHTDILLRKVVLETLCVFGYEKCINEAKKLFEEERKQVIPIVPPNQQLFVYSAIARHGDERNWNYLYKKFTDSIYATEKSTLITALACSSKPDLLNNLGDYSVAKSTISTISKRLSTQELVDKVHFLNFFNNLSCCFIVMLGKIYYESLFSV</sequence>
<keyword evidence="5" id="KW-0336">GPI-anchor</keyword>
<evidence type="ECO:0000256" key="9">
    <source>
        <dbReference type="ARBA" id="ARBA00022729"/>
    </source>
</evidence>
<dbReference type="InterPro" id="IPR045357">
    <property type="entry name" value="Aminopeptidase_N-like_N"/>
</dbReference>
<evidence type="ECO:0000256" key="11">
    <source>
        <dbReference type="ARBA" id="ARBA00022833"/>
    </source>
</evidence>
<dbReference type="AlphaFoldDB" id="A0A6H5IEW0"/>
<keyword evidence="4" id="KW-1003">Cell membrane</keyword>
<reference evidence="26 27" key="1">
    <citation type="submission" date="2020-02" db="EMBL/GenBank/DDBJ databases">
        <authorList>
            <person name="Ferguson B K."/>
        </authorList>
    </citation>
    <scope>NUCLEOTIDE SEQUENCE [LARGE SCALE GENOMIC DNA]</scope>
</reference>
<evidence type="ECO:0000259" key="24">
    <source>
        <dbReference type="Pfam" id="PF11838"/>
    </source>
</evidence>